<evidence type="ECO:0000256" key="6">
    <source>
        <dbReference type="ARBA" id="ARBA00022679"/>
    </source>
</evidence>
<keyword evidence="6" id="KW-0808">Transferase</keyword>
<dbReference type="Proteomes" id="UP000823674">
    <property type="component" value="Chromosome A01"/>
</dbReference>
<evidence type="ECO:0000256" key="14">
    <source>
        <dbReference type="SAM" id="MobiDB-lite"/>
    </source>
</evidence>
<evidence type="ECO:0000256" key="11">
    <source>
        <dbReference type="ARBA" id="ARBA00042436"/>
    </source>
</evidence>
<dbReference type="PANTHER" id="PTHR11129:SF1">
    <property type="entry name" value="PROTEIN FARNESYLTRANSFERASE_GERANYLGERANYLTRANSFERASE TYPE-1 SUBUNIT ALPHA"/>
    <property type="match status" value="1"/>
</dbReference>
<dbReference type="EC" id="2.5.1.59" evidence="3"/>
<dbReference type="InterPro" id="IPR002088">
    <property type="entry name" value="Prenyl_trans_a"/>
</dbReference>
<name>A0ABQ7NU78_BRACM</name>
<keyword evidence="5" id="KW-0637">Prenyltransferase</keyword>
<feature type="region of interest" description="Disordered" evidence="14">
    <location>
        <begin position="1"/>
        <end position="24"/>
    </location>
</feature>
<evidence type="ECO:0000256" key="8">
    <source>
        <dbReference type="ARBA" id="ARBA00022842"/>
    </source>
</evidence>
<evidence type="ECO:0000313" key="16">
    <source>
        <dbReference type="Proteomes" id="UP000823674"/>
    </source>
</evidence>
<keyword evidence="16" id="KW-1185">Reference proteome</keyword>
<dbReference type="EC" id="2.5.1.58" evidence="4"/>
<accession>A0ABQ7NU78</accession>
<evidence type="ECO:0000256" key="9">
    <source>
        <dbReference type="ARBA" id="ARBA00040965"/>
    </source>
</evidence>
<keyword evidence="7" id="KW-0677">Repeat</keyword>
<evidence type="ECO:0000256" key="4">
    <source>
        <dbReference type="ARBA" id="ARBA00012702"/>
    </source>
</evidence>
<dbReference type="Pfam" id="PF01239">
    <property type="entry name" value="PPTA"/>
    <property type="match status" value="3"/>
</dbReference>
<comment type="caution">
    <text evidence="15">The sequence shown here is derived from an EMBL/GenBank/DDBJ whole genome shotgun (WGS) entry which is preliminary data.</text>
</comment>
<dbReference type="PROSITE" id="PS51147">
    <property type="entry name" value="PFTA"/>
    <property type="match status" value="4"/>
</dbReference>
<evidence type="ECO:0000256" key="13">
    <source>
        <dbReference type="ARBA" id="ARBA00043219"/>
    </source>
</evidence>
<dbReference type="EMBL" id="JADBGQ010000001">
    <property type="protein sequence ID" value="KAG5414428.1"/>
    <property type="molecule type" value="Genomic_DNA"/>
</dbReference>
<comment type="cofactor">
    <cofactor evidence="1">
        <name>Mg(2+)</name>
        <dbReference type="ChEBI" id="CHEBI:18420"/>
    </cofactor>
</comment>
<dbReference type="SUPFAM" id="SSF48439">
    <property type="entry name" value="Protein prenylyltransferase"/>
    <property type="match status" value="1"/>
</dbReference>
<gene>
    <name evidence="15" type="primary">A01p023880.1_BraROA</name>
    <name evidence="15" type="ORF">IGI04_001995</name>
</gene>
<keyword evidence="8" id="KW-0460">Magnesium</keyword>
<evidence type="ECO:0000256" key="7">
    <source>
        <dbReference type="ARBA" id="ARBA00022737"/>
    </source>
</evidence>
<evidence type="ECO:0000256" key="10">
    <source>
        <dbReference type="ARBA" id="ARBA00041392"/>
    </source>
</evidence>
<proteinExistence type="inferred from homology"/>
<evidence type="ECO:0000256" key="1">
    <source>
        <dbReference type="ARBA" id="ARBA00001946"/>
    </source>
</evidence>
<evidence type="ECO:0000256" key="3">
    <source>
        <dbReference type="ARBA" id="ARBA00012700"/>
    </source>
</evidence>
<protein>
    <recommendedName>
        <fullName evidence="9">Protein farnesyltransferase/geranylgeranyltransferase type-1 subunit alpha</fullName>
        <ecNumber evidence="4">2.5.1.58</ecNumber>
        <ecNumber evidence="3">2.5.1.59</ecNumber>
    </recommendedName>
    <alternativeName>
        <fullName evidence="12">CAAX farnesyltransferase subunit alpha</fullName>
    </alternativeName>
    <alternativeName>
        <fullName evidence="11">FTase-alpha</fullName>
    </alternativeName>
    <alternativeName>
        <fullName evidence="10">Ras proteins prenyltransferase subunit alpha</fullName>
    </alternativeName>
    <alternativeName>
        <fullName evidence="13">Type I protein geranyl-geranyltransferase subunit alpha</fullName>
    </alternativeName>
</protein>
<comment type="similarity">
    <text evidence="2">Belongs to the protein prenyltransferase subunit alpha family.</text>
</comment>
<organism evidence="15 16">
    <name type="scientific">Brassica rapa subsp. trilocularis</name>
    <dbReference type="NCBI Taxonomy" id="1813537"/>
    <lineage>
        <taxon>Eukaryota</taxon>
        <taxon>Viridiplantae</taxon>
        <taxon>Streptophyta</taxon>
        <taxon>Embryophyta</taxon>
        <taxon>Tracheophyta</taxon>
        <taxon>Spermatophyta</taxon>
        <taxon>Magnoliopsida</taxon>
        <taxon>eudicotyledons</taxon>
        <taxon>Gunneridae</taxon>
        <taxon>Pentapetalae</taxon>
        <taxon>rosids</taxon>
        <taxon>malvids</taxon>
        <taxon>Brassicales</taxon>
        <taxon>Brassicaceae</taxon>
        <taxon>Brassiceae</taxon>
        <taxon>Brassica</taxon>
    </lineage>
</organism>
<evidence type="ECO:0000256" key="2">
    <source>
        <dbReference type="ARBA" id="ARBA00006734"/>
    </source>
</evidence>
<evidence type="ECO:0000313" key="15">
    <source>
        <dbReference type="EMBL" id="KAG5414428.1"/>
    </source>
</evidence>
<reference evidence="15 16" key="1">
    <citation type="submission" date="2021-03" db="EMBL/GenBank/DDBJ databases">
        <authorList>
            <person name="King G.J."/>
            <person name="Bancroft I."/>
            <person name="Baten A."/>
            <person name="Bloomfield J."/>
            <person name="Borpatragohain P."/>
            <person name="He Z."/>
            <person name="Irish N."/>
            <person name="Irwin J."/>
            <person name="Liu K."/>
            <person name="Mauleon R.P."/>
            <person name="Moore J."/>
            <person name="Morris R."/>
            <person name="Ostergaard L."/>
            <person name="Wang B."/>
            <person name="Wells R."/>
        </authorList>
    </citation>
    <scope>NUCLEOTIDE SEQUENCE [LARGE SCALE GENOMIC DNA]</scope>
    <source>
        <strain evidence="15">R-o-18</strain>
        <tissue evidence="15">Leaf</tissue>
    </source>
</reference>
<evidence type="ECO:0000256" key="12">
    <source>
        <dbReference type="ARBA" id="ARBA00043086"/>
    </source>
</evidence>
<evidence type="ECO:0000256" key="5">
    <source>
        <dbReference type="ARBA" id="ARBA00022602"/>
    </source>
</evidence>
<sequence>MDSDATVPLSERPEWSDVVPLSQDDGPNPVVPIAYKEDFRETMDYFRAIYRSDERSPRALRLTEEALRLNSGNYTVTDPSSLPYYYSSKRVWHFRRLVLEELDHDLFEELKFIESIAEDNSKNYQLWHHRRWVAEKLGPDVAGKELDFTRSILSVDAKHYHAWSHRQWALQALGGWENELDYCHELLEADVFNNSAWNQRYYVITRSPSLGGLKPMRESEVSYTVKAILANPGNESSWRYLKALYKDDTKSWISDPSVSSVCLKVLSRTDCFHGFALSTVLDLLCDGLRPTNEHRDSVKALANEDPETNLANLVCTILCRVDPIRANYWAWRKSKITVAI</sequence>
<dbReference type="PANTHER" id="PTHR11129">
    <property type="entry name" value="PROTEIN FARNESYLTRANSFERASE ALPHA SUBUNIT/RAB GERANYLGERANYL TRANSFERASE ALPHA SUBUNIT"/>
    <property type="match status" value="1"/>
</dbReference>
<dbReference type="Gene3D" id="1.25.40.120">
    <property type="entry name" value="Protein prenylyltransferase"/>
    <property type="match status" value="2"/>
</dbReference>